<sequence>MNKPEFDDVSIHSRSDKRSEAEERWVSFQPYLLSKGYRLRPRYQPDWVPSWKGTSLKPLHCEDSLDCMPLRVLDATRVQDEQQVKLKMIVPSSQGEGEHEHALLKHFSEFPLRDDPLNHVVPCLDSFPIPSIDTGRFVVMPLLSPYKLMQFNSLAEVHDLLMQLFDGLLFLHKNNVAHRDIASTNIMMDARHLFAEPFHPFYQDHSVDAKRVIRPIYSRSEKGVRYYFIDFGYATWFQDPSAPRTVVGVEAREAAPEQRSGHPYDPFPADVYQLGKFIHEAPLHRALELTICSHPLLVYRGWTLQALKRPVLAHCWHPDKATKSNFDSTPCVTVLTQGLLYRQRLLDQDAVITPVGFGYTHAISWTGQKSQASSAPELTSGALADGLNTQPARQLLQGNTAGRTQGRMLPHRWCHKASYRSRPRL</sequence>
<protein>
    <recommendedName>
        <fullName evidence="3">Protein kinase domain-containing protein</fullName>
    </recommendedName>
</protein>
<gene>
    <name evidence="4" type="ORF">RSOLAG1IB_08507</name>
</gene>
<dbReference type="GO" id="GO:0005524">
    <property type="term" value="F:ATP binding"/>
    <property type="evidence" value="ECO:0007669"/>
    <property type="project" value="UniProtKB-KW"/>
</dbReference>
<reference evidence="4 5" key="1">
    <citation type="submission" date="2014-11" db="EMBL/GenBank/DDBJ databases">
        <authorList>
            <person name="Wibberg Daniel"/>
        </authorList>
    </citation>
    <scope>NUCLEOTIDE SEQUENCE [LARGE SCALE GENOMIC DNA]</scope>
    <source>
        <strain evidence="4">Rhizoctonia solani AG1-IB 7/3/14</strain>
    </source>
</reference>
<keyword evidence="2" id="KW-0067">ATP-binding</keyword>
<proteinExistence type="predicted"/>
<evidence type="ECO:0000313" key="5">
    <source>
        <dbReference type="Proteomes" id="UP000059188"/>
    </source>
</evidence>
<dbReference type="GO" id="GO:0035556">
    <property type="term" value="P:intracellular signal transduction"/>
    <property type="evidence" value="ECO:0007669"/>
    <property type="project" value="TreeGrafter"/>
</dbReference>
<keyword evidence="1" id="KW-0547">Nucleotide-binding</keyword>
<dbReference type="Gene3D" id="1.10.510.10">
    <property type="entry name" value="Transferase(Phosphotransferase) domain 1"/>
    <property type="match status" value="1"/>
</dbReference>
<dbReference type="Gene3D" id="3.30.200.20">
    <property type="entry name" value="Phosphorylase Kinase, domain 1"/>
    <property type="match status" value="1"/>
</dbReference>
<dbReference type="InterPro" id="IPR000719">
    <property type="entry name" value="Prot_kinase_dom"/>
</dbReference>
<dbReference type="Pfam" id="PF00069">
    <property type="entry name" value="Pkinase"/>
    <property type="match status" value="1"/>
</dbReference>
<dbReference type="OrthoDB" id="5987198at2759"/>
<dbReference type="InterPro" id="IPR011009">
    <property type="entry name" value="Kinase-like_dom_sf"/>
</dbReference>
<evidence type="ECO:0000256" key="1">
    <source>
        <dbReference type="ARBA" id="ARBA00022741"/>
    </source>
</evidence>
<accession>A0A0B7FL37</accession>
<organism evidence="4 5">
    <name type="scientific">Thanatephorus cucumeris (strain AG1-IB / isolate 7/3/14)</name>
    <name type="common">Lettuce bottom rot fungus</name>
    <name type="synonym">Rhizoctonia solani</name>
    <dbReference type="NCBI Taxonomy" id="1108050"/>
    <lineage>
        <taxon>Eukaryota</taxon>
        <taxon>Fungi</taxon>
        <taxon>Dikarya</taxon>
        <taxon>Basidiomycota</taxon>
        <taxon>Agaricomycotina</taxon>
        <taxon>Agaricomycetes</taxon>
        <taxon>Cantharellales</taxon>
        <taxon>Ceratobasidiaceae</taxon>
        <taxon>Rhizoctonia</taxon>
        <taxon>Rhizoctonia solani AG-1</taxon>
    </lineage>
</organism>
<dbReference type="GO" id="GO:0005737">
    <property type="term" value="C:cytoplasm"/>
    <property type="evidence" value="ECO:0007669"/>
    <property type="project" value="TreeGrafter"/>
</dbReference>
<keyword evidence="5" id="KW-1185">Reference proteome</keyword>
<evidence type="ECO:0000313" key="4">
    <source>
        <dbReference type="EMBL" id="CEL58400.1"/>
    </source>
</evidence>
<dbReference type="SMART" id="SM00220">
    <property type="entry name" value="S_TKc"/>
    <property type="match status" value="1"/>
</dbReference>
<dbReference type="Proteomes" id="UP000059188">
    <property type="component" value="Unassembled WGS sequence"/>
</dbReference>
<dbReference type="STRING" id="1108050.A0A0B7FL37"/>
<dbReference type="PANTHER" id="PTHR24346">
    <property type="entry name" value="MAP/MICROTUBULE AFFINITY-REGULATING KINASE"/>
    <property type="match status" value="1"/>
</dbReference>
<dbReference type="PANTHER" id="PTHR24346:SF30">
    <property type="entry name" value="MATERNAL EMBRYONIC LEUCINE ZIPPER KINASE"/>
    <property type="match status" value="1"/>
</dbReference>
<name>A0A0B7FL37_THACB</name>
<dbReference type="GO" id="GO:0004674">
    <property type="term" value="F:protein serine/threonine kinase activity"/>
    <property type="evidence" value="ECO:0007669"/>
    <property type="project" value="TreeGrafter"/>
</dbReference>
<dbReference type="EMBL" id="LN679129">
    <property type="protein sequence ID" value="CEL58400.1"/>
    <property type="molecule type" value="Genomic_DNA"/>
</dbReference>
<dbReference type="PROSITE" id="PS50011">
    <property type="entry name" value="PROTEIN_KINASE_DOM"/>
    <property type="match status" value="1"/>
</dbReference>
<dbReference type="AlphaFoldDB" id="A0A0B7FL37"/>
<feature type="domain" description="Protein kinase" evidence="3">
    <location>
        <begin position="1"/>
        <end position="340"/>
    </location>
</feature>
<evidence type="ECO:0000259" key="3">
    <source>
        <dbReference type="PROSITE" id="PS50011"/>
    </source>
</evidence>
<evidence type="ECO:0000256" key="2">
    <source>
        <dbReference type="ARBA" id="ARBA00022840"/>
    </source>
</evidence>
<dbReference type="SUPFAM" id="SSF56112">
    <property type="entry name" value="Protein kinase-like (PK-like)"/>
    <property type="match status" value="1"/>
</dbReference>